<dbReference type="EMBL" id="LGRN01000841">
    <property type="protein sequence ID" value="OJD10346.1"/>
    <property type="molecule type" value="Genomic_DNA"/>
</dbReference>
<name>A0A1J9P397_9EURO</name>
<gene>
    <name evidence="1" type="ORF">AJ78_08605</name>
</gene>
<feature type="non-terminal residue" evidence="1">
    <location>
        <position position="1"/>
    </location>
</feature>
<dbReference type="VEuPathDB" id="FungiDB:AJ78_08605"/>
<dbReference type="AlphaFoldDB" id="A0A1J9P397"/>
<dbReference type="Proteomes" id="UP000182235">
    <property type="component" value="Unassembled WGS sequence"/>
</dbReference>
<evidence type="ECO:0000313" key="2">
    <source>
        <dbReference type="Proteomes" id="UP000182235"/>
    </source>
</evidence>
<keyword evidence="2" id="KW-1185">Reference proteome</keyword>
<reference evidence="1 2" key="1">
    <citation type="submission" date="2015-07" db="EMBL/GenBank/DDBJ databases">
        <title>Emmonsia species relationships and genome sequence.</title>
        <authorList>
            <consortium name="The Broad Institute Genomics Platform"/>
            <person name="Cuomo C.A."/>
            <person name="Munoz J.F."/>
            <person name="Imamovic A."/>
            <person name="Priest M.E."/>
            <person name="Young S."/>
            <person name="Clay O.K."/>
            <person name="McEwen J.G."/>
        </authorList>
    </citation>
    <scope>NUCLEOTIDE SEQUENCE [LARGE SCALE GENOMIC DNA]</scope>
    <source>
        <strain evidence="1 2">UAMH 9510</strain>
    </source>
</reference>
<comment type="caution">
    <text evidence="1">The sequence shown here is derived from an EMBL/GenBank/DDBJ whole genome shotgun (WGS) entry which is preliminary data.</text>
</comment>
<proteinExistence type="predicted"/>
<sequence length="53" mass="6147">EQLAKDLAYESEPKSYEASVSSDWSKSFDGLEPSNPDWLHRAYESRQEIMKLP</sequence>
<organism evidence="1 2">
    <name type="scientific">Emergomyces pasteurianus Ep9510</name>
    <dbReference type="NCBI Taxonomy" id="1447872"/>
    <lineage>
        <taxon>Eukaryota</taxon>
        <taxon>Fungi</taxon>
        <taxon>Dikarya</taxon>
        <taxon>Ascomycota</taxon>
        <taxon>Pezizomycotina</taxon>
        <taxon>Eurotiomycetes</taxon>
        <taxon>Eurotiomycetidae</taxon>
        <taxon>Onygenales</taxon>
        <taxon>Ajellomycetaceae</taxon>
        <taxon>Emergomyces</taxon>
    </lineage>
</organism>
<evidence type="ECO:0000313" key="1">
    <source>
        <dbReference type="EMBL" id="OJD10346.1"/>
    </source>
</evidence>
<protein>
    <submittedName>
        <fullName evidence="1">Uncharacterized protein</fullName>
    </submittedName>
</protein>
<accession>A0A1J9P397</accession>